<keyword evidence="1" id="KW-0560">Oxidoreductase</keyword>
<dbReference type="Gene3D" id="3.30.465.10">
    <property type="match status" value="1"/>
</dbReference>
<dbReference type="PIRSF" id="PIRSF000136">
    <property type="entry name" value="LGO_GLO"/>
    <property type="match status" value="1"/>
</dbReference>
<comment type="caution">
    <text evidence="3">The sequence shown here is derived from an EMBL/GenBank/DDBJ whole genome shotgun (WGS) entry which is preliminary data.</text>
</comment>
<dbReference type="Proteomes" id="UP001530400">
    <property type="component" value="Unassembled WGS sequence"/>
</dbReference>
<name>A0ABD3NMF4_9STRA</name>
<evidence type="ECO:0000313" key="3">
    <source>
        <dbReference type="EMBL" id="KAL3776959.1"/>
    </source>
</evidence>
<organism evidence="3 4">
    <name type="scientific">Cyclotella atomus</name>
    <dbReference type="NCBI Taxonomy" id="382360"/>
    <lineage>
        <taxon>Eukaryota</taxon>
        <taxon>Sar</taxon>
        <taxon>Stramenopiles</taxon>
        <taxon>Ochrophyta</taxon>
        <taxon>Bacillariophyta</taxon>
        <taxon>Coscinodiscophyceae</taxon>
        <taxon>Thalassiosirophycidae</taxon>
        <taxon>Stephanodiscales</taxon>
        <taxon>Stephanodiscaceae</taxon>
        <taxon>Cyclotella</taxon>
    </lineage>
</organism>
<accession>A0ABD3NMF4</accession>
<dbReference type="InterPro" id="IPR006094">
    <property type="entry name" value="Oxid_FAD_bind_N"/>
</dbReference>
<feature type="domain" description="FAD-binding PCMH-type" evidence="2">
    <location>
        <begin position="99"/>
        <end position="270"/>
    </location>
</feature>
<evidence type="ECO:0000256" key="1">
    <source>
        <dbReference type="ARBA" id="ARBA00023002"/>
    </source>
</evidence>
<dbReference type="InterPro" id="IPR036318">
    <property type="entry name" value="FAD-bd_PCMH-like_sf"/>
</dbReference>
<dbReference type="InterPro" id="IPR016169">
    <property type="entry name" value="FAD-bd_PCMH_sub2"/>
</dbReference>
<dbReference type="InterPro" id="IPR016166">
    <property type="entry name" value="FAD-bd_PCMH"/>
</dbReference>
<dbReference type="Pfam" id="PF01565">
    <property type="entry name" value="FAD_binding_4"/>
    <property type="match status" value="1"/>
</dbReference>
<dbReference type="EMBL" id="JALLPJ020001073">
    <property type="protein sequence ID" value="KAL3776959.1"/>
    <property type="molecule type" value="Genomic_DNA"/>
</dbReference>
<dbReference type="PROSITE" id="PS51387">
    <property type="entry name" value="FAD_PCMH"/>
    <property type="match status" value="1"/>
</dbReference>
<dbReference type="InterPro" id="IPR010031">
    <property type="entry name" value="FAD_lactone_oxidase-like"/>
</dbReference>
<dbReference type="AlphaFoldDB" id="A0ABD3NMF4"/>
<dbReference type="Pfam" id="PF04030">
    <property type="entry name" value="ALO"/>
    <property type="match status" value="2"/>
</dbReference>
<dbReference type="InterPro" id="IPR007173">
    <property type="entry name" value="ALO_C"/>
</dbReference>
<dbReference type="PANTHER" id="PTHR43762">
    <property type="entry name" value="L-GULONOLACTONE OXIDASE"/>
    <property type="match status" value="1"/>
</dbReference>
<evidence type="ECO:0000259" key="2">
    <source>
        <dbReference type="PROSITE" id="PS51387"/>
    </source>
</evidence>
<sequence>MMAAASLTRRCVLNLPQSLGHRISSKLFHPRIASRTVASSTSINDGNQQSDGRSIIFATIALAATAAAASGRDHSTALMESPQDDEPTTILNWSGTHSVQLKPGTYHEPESVSELVSLVADAYRNGTHIRPVGSALSPNGLAFDPRGMVCLSNLDKIIEVNKEDMTVTVQAGARVSQVIEALRPYGLTLPNLASIAEQQIGGFVSVGAHGTGASIPPCDDFVTALTIVTPSDLGVVKMTEKTHGNLFRLARLGLGGLGILSEVTLKVVPAHRLVEQTIVLTHDEAKKKLSTLLKRHKHIRYMWIPYEDAVVVVTNDDENDLPLLGAGTEVKDGKGGKKKIVTDADIESKYSRSEQLEPLHKLLHSLLRNRADISIDDDTINGMGFGDLRDLILASGNMLDPDHIKRCNKAEREFWAKAQGLRVLPSDQLLQFDCGGQQWVYEVCFPVGTYGLPNSHSTDFMHELLQQIESSGIPAPSPIEQRWTSASTSPLSPASVGVHGIETYDTKNALFSWVGIIMYLPSEDNDPTGYRREFITKAFNEQYCKIVRKVGQKYGLLCHWAKLEIDDSDDEGIAASVRARLGSKVVNDYNAARDLYDPKRLLSCDKIDKVFGKGGAVKDSIS</sequence>
<dbReference type="Gene3D" id="3.30.43.10">
    <property type="entry name" value="Uridine Diphospho-n-acetylenolpyruvylglucosamine Reductase, domain 2"/>
    <property type="match status" value="1"/>
</dbReference>
<gene>
    <name evidence="3" type="ORF">ACHAWO_008739</name>
</gene>
<keyword evidence="4" id="KW-1185">Reference proteome</keyword>
<dbReference type="InterPro" id="IPR016167">
    <property type="entry name" value="FAD-bd_PCMH_sub1"/>
</dbReference>
<protein>
    <recommendedName>
        <fullName evidence="2">FAD-binding PCMH-type domain-containing protein</fullName>
    </recommendedName>
</protein>
<proteinExistence type="predicted"/>
<dbReference type="SUPFAM" id="SSF56176">
    <property type="entry name" value="FAD-binding/transporter-associated domain-like"/>
    <property type="match status" value="1"/>
</dbReference>
<reference evidence="3 4" key="1">
    <citation type="submission" date="2024-10" db="EMBL/GenBank/DDBJ databases">
        <title>Updated reference genomes for cyclostephanoid diatoms.</title>
        <authorList>
            <person name="Roberts W.R."/>
            <person name="Alverson A.J."/>
        </authorList>
    </citation>
    <scope>NUCLEOTIDE SEQUENCE [LARGE SCALE GENOMIC DNA]</scope>
    <source>
        <strain evidence="3 4">AJA010-31</strain>
    </source>
</reference>
<dbReference type="GO" id="GO:0016491">
    <property type="term" value="F:oxidoreductase activity"/>
    <property type="evidence" value="ECO:0007669"/>
    <property type="project" value="UniProtKB-KW"/>
</dbReference>
<evidence type="ECO:0000313" key="4">
    <source>
        <dbReference type="Proteomes" id="UP001530400"/>
    </source>
</evidence>
<dbReference type="PANTHER" id="PTHR43762:SF1">
    <property type="entry name" value="D-ARABINONO-1,4-LACTONE OXIDASE"/>
    <property type="match status" value="1"/>
</dbReference>